<dbReference type="RefSeq" id="WP_176294672.1">
    <property type="nucleotide sequence ID" value="NZ_CP051177.1"/>
</dbReference>
<dbReference type="EMBL" id="CP051177">
    <property type="protein sequence ID" value="QKX51217.1"/>
    <property type="molecule type" value="Genomic_DNA"/>
</dbReference>
<accession>A0A7H8QB86</accession>
<dbReference type="InterPro" id="IPR034660">
    <property type="entry name" value="DinB/YfiT-like"/>
</dbReference>
<dbReference type="InterPro" id="IPR024775">
    <property type="entry name" value="DinB-like"/>
</dbReference>
<proteinExistence type="predicted"/>
<evidence type="ECO:0000313" key="4">
    <source>
        <dbReference type="Proteomes" id="UP000509222"/>
    </source>
</evidence>
<name>A0A7H8QB86_9BACL</name>
<feature type="region of interest" description="Disordered" evidence="1">
    <location>
        <begin position="66"/>
        <end position="86"/>
    </location>
</feature>
<dbReference type="SUPFAM" id="SSF109854">
    <property type="entry name" value="DinB/YfiT-like putative metalloenzymes"/>
    <property type="match status" value="1"/>
</dbReference>
<dbReference type="Gene3D" id="1.20.120.450">
    <property type="entry name" value="dinb family like domain"/>
    <property type="match status" value="1"/>
</dbReference>
<dbReference type="Pfam" id="PF12867">
    <property type="entry name" value="DinB_2"/>
    <property type="match status" value="1"/>
</dbReference>
<sequence length="158" mass="18138">MANEFLQKGIRGTSAHTDAAVVFEGLDWQQAGEKPEKCPHSVWQLLWHMNYWQDFMLAYLKGEAPRNPEHAAETWPEDPRPASEQDWVQEVERFSAGLQQAEQESAKDFSEEGFGRKRRTRADLIMVIINHNSYHAGQAVFVRRMIGTWPPPSGGDTW</sequence>
<dbReference type="Proteomes" id="UP000509222">
    <property type="component" value="Chromosome"/>
</dbReference>
<reference evidence="4" key="2">
    <citation type="submission" date="2020-06" db="EMBL/GenBank/DDBJ databases">
        <title>Isolation of Planomicrobium glaciei.</title>
        <authorList>
            <person name="Malisova L."/>
            <person name="Safrankova R."/>
            <person name="Jakubu V."/>
            <person name="Spanelova P."/>
        </authorList>
    </citation>
    <scope>NUCLEOTIDE SEQUENCE [LARGE SCALE GENOMIC DNA]</scope>
    <source>
        <strain evidence="4">NRL-ATB46093</strain>
    </source>
</reference>
<gene>
    <name evidence="3" type="ORF">HF394_11790</name>
</gene>
<keyword evidence="4" id="KW-1185">Reference proteome</keyword>
<feature type="compositionally biased region" description="Basic and acidic residues" evidence="1">
    <location>
        <begin position="66"/>
        <end position="83"/>
    </location>
</feature>
<evidence type="ECO:0000256" key="1">
    <source>
        <dbReference type="SAM" id="MobiDB-lite"/>
    </source>
</evidence>
<evidence type="ECO:0000313" key="3">
    <source>
        <dbReference type="EMBL" id="QKX51217.1"/>
    </source>
</evidence>
<organism evidence="3 4">
    <name type="scientific">Planococcus glaciei</name>
    <dbReference type="NCBI Taxonomy" id="459472"/>
    <lineage>
        <taxon>Bacteria</taxon>
        <taxon>Bacillati</taxon>
        <taxon>Bacillota</taxon>
        <taxon>Bacilli</taxon>
        <taxon>Bacillales</taxon>
        <taxon>Caryophanaceae</taxon>
        <taxon>Planococcus</taxon>
    </lineage>
</organism>
<reference evidence="3 4" key="1">
    <citation type="submission" date="2020-04" db="EMBL/GenBank/DDBJ databases">
        <authorList>
            <person name="Pajer P."/>
            <person name="Broz P."/>
        </authorList>
    </citation>
    <scope>NUCLEOTIDE SEQUENCE [LARGE SCALE GENOMIC DNA]</scope>
    <source>
        <strain evidence="4">NRL-ATB46093</strain>
    </source>
</reference>
<feature type="domain" description="DinB-like" evidence="2">
    <location>
        <begin position="20"/>
        <end position="139"/>
    </location>
</feature>
<protein>
    <submittedName>
        <fullName evidence="3">DinB family protein</fullName>
    </submittedName>
</protein>
<evidence type="ECO:0000259" key="2">
    <source>
        <dbReference type="Pfam" id="PF12867"/>
    </source>
</evidence>
<dbReference type="AlphaFoldDB" id="A0A7H8QB86"/>